<evidence type="ECO:0000256" key="13">
    <source>
        <dbReference type="ARBA" id="ARBA00023315"/>
    </source>
</evidence>
<keyword evidence="6 14" id="KW-0808">Transferase</keyword>
<comment type="similarity">
    <text evidence="4 14">Belongs to the diacylglycerol acyltransferase family.</text>
</comment>
<dbReference type="EC" id="2.3.1.-" evidence="14"/>
<comment type="subcellular location">
    <subcellularLocation>
        <location evidence="1 14">Endoplasmic reticulum membrane</location>
        <topology evidence="1 14">Multi-pass membrane protein</topology>
    </subcellularLocation>
</comment>
<dbReference type="GO" id="GO:0019432">
    <property type="term" value="P:triglyceride biosynthetic process"/>
    <property type="evidence" value="ECO:0007669"/>
    <property type="project" value="TreeGrafter"/>
</dbReference>
<evidence type="ECO:0000256" key="14">
    <source>
        <dbReference type="RuleBase" id="RU367023"/>
    </source>
</evidence>
<dbReference type="AlphaFoldDB" id="A0A812RB56"/>
<evidence type="ECO:0000256" key="11">
    <source>
        <dbReference type="ARBA" id="ARBA00023098"/>
    </source>
</evidence>
<keyword evidence="12" id="KW-0472">Membrane</keyword>
<comment type="pathway">
    <text evidence="2">Glycerolipid metabolism; triacylglycerol biosynthesis.</text>
</comment>
<evidence type="ECO:0000256" key="2">
    <source>
        <dbReference type="ARBA" id="ARBA00004771"/>
    </source>
</evidence>
<dbReference type="Proteomes" id="UP000604046">
    <property type="component" value="Unassembled WGS sequence"/>
</dbReference>
<keyword evidence="10" id="KW-1133">Transmembrane helix</keyword>
<evidence type="ECO:0000256" key="8">
    <source>
        <dbReference type="ARBA" id="ARBA00022798"/>
    </source>
</evidence>
<dbReference type="EMBL" id="CAJNDS010002317">
    <property type="protein sequence ID" value="CAE7428474.1"/>
    <property type="molecule type" value="Genomic_DNA"/>
</dbReference>
<keyword evidence="9 14" id="KW-0256">Endoplasmic reticulum</keyword>
<comment type="pathway">
    <text evidence="3">Lipid metabolism.</text>
</comment>
<evidence type="ECO:0000256" key="7">
    <source>
        <dbReference type="ARBA" id="ARBA00022692"/>
    </source>
</evidence>
<evidence type="ECO:0000256" key="5">
    <source>
        <dbReference type="ARBA" id="ARBA00022516"/>
    </source>
</evidence>
<evidence type="ECO:0000256" key="9">
    <source>
        <dbReference type="ARBA" id="ARBA00022824"/>
    </source>
</evidence>
<gene>
    <name evidence="15" type="primary">dgat2</name>
    <name evidence="15" type="ORF">SNAT2548_LOCUS23293</name>
</gene>
<dbReference type="GO" id="GO:0004144">
    <property type="term" value="F:diacylglycerol O-acyltransferase activity"/>
    <property type="evidence" value="ECO:0007669"/>
    <property type="project" value="TreeGrafter"/>
</dbReference>
<keyword evidence="8" id="KW-0319">Glycerol metabolism</keyword>
<keyword evidence="11" id="KW-0443">Lipid metabolism</keyword>
<keyword evidence="5" id="KW-0444">Lipid biosynthesis</keyword>
<evidence type="ECO:0000313" key="16">
    <source>
        <dbReference type="Proteomes" id="UP000604046"/>
    </source>
</evidence>
<evidence type="ECO:0000256" key="10">
    <source>
        <dbReference type="ARBA" id="ARBA00022989"/>
    </source>
</evidence>
<proteinExistence type="inferred from homology"/>
<reference evidence="15" key="1">
    <citation type="submission" date="2021-02" db="EMBL/GenBank/DDBJ databases">
        <authorList>
            <person name="Dougan E. K."/>
            <person name="Rhodes N."/>
            <person name="Thang M."/>
            <person name="Chan C."/>
        </authorList>
    </citation>
    <scope>NUCLEOTIDE SEQUENCE</scope>
</reference>
<evidence type="ECO:0000256" key="3">
    <source>
        <dbReference type="ARBA" id="ARBA00005189"/>
    </source>
</evidence>
<keyword evidence="7" id="KW-0812">Transmembrane</keyword>
<evidence type="ECO:0000256" key="12">
    <source>
        <dbReference type="ARBA" id="ARBA00023136"/>
    </source>
</evidence>
<dbReference type="Pfam" id="PF03982">
    <property type="entry name" value="DAGAT"/>
    <property type="match status" value="1"/>
</dbReference>
<dbReference type="GO" id="GO:0006071">
    <property type="term" value="P:glycerol metabolic process"/>
    <property type="evidence" value="ECO:0007669"/>
    <property type="project" value="UniProtKB-KW"/>
</dbReference>
<organism evidence="15 16">
    <name type="scientific">Symbiodinium natans</name>
    <dbReference type="NCBI Taxonomy" id="878477"/>
    <lineage>
        <taxon>Eukaryota</taxon>
        <taxon>Sar</taxon>
        <taxon>Alveolata</taxon>
        <taxon>Dinophyceae</taxon>
        <taxon>Suessiales</taxon>
        <taxon>Symbiodiniaceae</taxon>
        <taxon>Symbiodinium</taxon>
    </lineage>
</organism>
<evidence type="ECO:0000313" key="15">
    <source>
        <dbReference type="EMBL" id="CAE7428474.1"/>
    </source>
</evidence>
<dbReference type="PANTHER" id="PTHR12317">
    <property type="entry name" value="DIACYLGLYCEROL O-ACYLTRANSFERASE"/>
    <property type="match status" value="1"/>
</dbReference>
<accession>A0A812RB56</accession>
<evidence type="ECO:0000256" key="4">
    <source>
        <dbReference type="ARBA" id="ARBA00005420"/>
    </source>
</evidence>
<sequence>MNFMGFLVVPSYLTMYKLPRWQLRSGFWLAMTCVGAAKGPLSLCFCLSVFVFAAPVIFDLRFPARPWFLSWMEDQGFKKFLARCELRGCLDDVKPEKTLFAFHPHGAVCLGFTVNGIFDTKFVGKSAKIAFLIDDFLRNGNPIFRMFCDTYTTGSWQMSTANKSTVHKLMSEGANVAIALGGFEEATVCQTGRDRVVLKSRKGIIKYCLQHGYRIHPVYSFGEDETYWFAPGLLDFRLWLNQFKIPAIAFFGDWTAPFLPRRQARMLTVIGDAIECPHIPVPSQEEVDLWHMRYTKGLAATFEQWKAEAGRPHAELEIF</sequence>
<comment type="caution">
    <text evidence="15">The sequence shown here is derived from an EMBL/GenBank/DDBJ whole genome shotgun (WGS) entry which is preliminary data.</text>
</comment>
<evidence type="ECO:0000256" key="6">
    <source>
        <dbReference type="ARBA" id="ARBA00022679"/>
    </source>
</evidence>
<keyword evidence="16" id="KW-1185">Reference proteome</keyword>
<dbReference type="PANTHER" id="PTHR12317:SF0">
    <property type="entry name" value="ACYLTRANSFERASE"/>
    <property type="match status" value="1"/>
</dbReference>
<protein>
    <recommendedName>
        <fullName evidence="14">Acyltransferase</fullName>
        <ecNumber evidence="14">2.3.1.-</ecNumber>
    </recommendedName>
</protein>
<dbReference type="GO" id="GO:0005789">
    <property type="term" value="C:endoplasmic reticulum membrane"/>
    <property type="evidence" value="ECO:0007669"/>
    <property type="project" value="UniProtKB-SubCell"/>
</dbReference>
<evidence type="ECO:0000256" key="1">
    <source>
        <dbReference type="ARBA" id="ARBA00004477"/>
    </source>
</evidence>
<name>A0A812RB56_9DINO</name>
<dbReference type="InterPro" id="IPR007130">
    <property type="entry name" value="DAGAT"/>
</dbReference>
<dbReference type="OrthoDB" id="264532at2759"/>
<keyword evidence="13" id="KW-0012">Acyltransferase</keyword>